<dbReference type="GeneTree" id="ENSGT00940000166424"/>
<evidence type="ECO:0000313" key="2">
    <source>
        <dbReference type="Ensembl" id="ENSPEMP00000004383.2"/>
    </source>
</evidence>
<protein>
    <submittedName>
        <fullName evidence="2">RIKEN cDNA B630019K06 gene</fullName>
    </submittedName>
</protein>
<evidence type="ECO:0000256" key="1">
    <source>
        <dbReference type="SAM" id="MobiDB-lite"/>
    </source>
</evidence>
<evidence type="ECO:0000313" key="3">
    <source>
        <dbReference type="Proteomes" id="UP000694547"/>
    </source>
</evidence>
<reference evidence="2" key="3">
    <citation type="submission" date="2025-09" db="UniProtKB">
        <authorList>
            <consortium name="Ensembl"/>
        </authorList>
    </citation>
    <scope>IDENTIFICATION</scope>
</reference>
<dbReference type="AlphaFoldDB" id="A0A8C8T9G6"/>
<dbReference type="Ensembl" id="ENSPEMT00000007956.2">
    <property type="protein sequence ID" value="ENSPEMP00000004383.2"/>
    <property type="gene ID" value="ENSPEMG00000006664.2"/>
</dbReference>
<organism evidence="2 3">
    <name type="scientific">Peromyscus maniculatus bairdii</name>
    <name type="common">Prairie deer mouse</name>
    <dbReference type="NCBI Taxonomy" id="230844"/>
    <lineage>
        <taxon>Eukaryota</taxon>
        <taxon>Metazoa</taxon>
        <taxon>Chordata</taxon>
        <taxon>Craniata</taxon>
        <taxon>Vertebrata</taxon>
        <taxon>Euteleostomi</taxon>
        <taxon>Mammalia</taxon>
        <taxon>Eutheria</taxon>
        <taxon>Euarchontoglires</taxon>
        <taxon>Glires</taxon>
        <taxon>Rodentia</taxon>
        <taxon>Myomorpha</taxon>
        <taxon>Muroidea</taxon>
        <taxon>Cricetidae</taxon>
        <taxon>Neotominae</taxon>
        <taxon>Peromyscus</taxon>
    </lineage>
</organism>
<feature type="compositionally biased region" description="Low complexity" evidence="1">
    <location>
        <begin position="31"/>
        <end position="57"/>
    </location>
</feature>
<reference evidence="2 3" key="1">
    <citation type="submission" date="2018-10" db="EMBL/GenBank/DDBJ databases">
        <title>Improved assembly of the deer mouse Peromyscus maniculatus genome.</title>
        <authorList>
            <person name="Lassance J.-M."/>
            <person name="Hoekstra H.E."/>
        </authorList>
    </citation>
    <scope>NUCLEOTIDE SEQUENCE [LARGE SCALE GENOMIC DNA]</scope>
</reference>
<keyword evidence="3" id="KW-1185">Reference proteome</keyword>
<accession>A0A8C8T9G6</accession>
<feature type="compositionally biased region" description="Basic and acidic residues" evidence="1">
    <location>
        <begin position="1"/>
        <end position="11"/>
    </location>
</feature>
<dbReference type="OrthoDB" id="9625942at2759"/>
<feature type="region of interest" description="Disordered" evidence="1">
    <location>
        <begin position="1"/>
        <end position="58"/>
    </location>
</feature>
<proteinExistence type="predicted"/>
<dbReference type="Proteomes" id="UP000694547">
    <property type="component" value="Chromosome X"/>
</dbReference>
<sequence>MGHLLSKEPRNRPSQKRPRCCSWCRRRRPLIRLPGRTSAKSSPQSQSQTQSPSASPQNRDCFFRGPCMLCFIVHSPSGPAPAGPEEEPPLSPQPLRDRAYATPLQHLEPRYSALASDDAAAAARRFLLSSAAAAAAATSSASSPGTRCKELGLAAAAAWEQQGRSLFMASMGPLRFLGPPAASQLFQALPPPQAEYPVPPEIVCKRKGVGNADCSFCRQPRCGGAGAGCGGGGSVGGGASLMQPLDAGCCQAQEQLLPPLGSRPASPASECDLFEDAGDVFRAGGIAHWSVQQPEGRDADYQKTSENACSYFREPVPETLDVNQLPGSIVLEVDLDD</sequence>
<name>A0A8C8T9G6_PERMB</name>
<feature type="compositionally biased region" description="Basic residues" evidence="1">
    <location>
        <begin position="13"/>
        <end position="30"/>
    </location>
</feature>
<dbReference type="RefSeq" id="XP_042124724.1">
    <property type="nucleotide sequence ID" value="XM_042268790.1"/>
</dbReference>
<reference evidence="2" key="2">
    <citation type="submission" date="2025-08" db="UniProtKB">
        <authorList>
            <consortium name="Ensembl"/>
        </authorList>
    </citation>
    <scope>IDENTIFICATION</scope>
</reference>
<gene>
    <name evidence="2" type="primary">LOC102923690</name>
</gene>